<dbReference type="SUPFAM" id="SSF53955">
    <property type="entry name" value="Lysozyme-like"/>
    <property type="match status" value="1"/>
</dbReference>
<comment type="caution">
    <text evidence="3">The sequence shown here is derived from an EMBL/GenBank/DDBJ whole genome shotgun (WGS) entry which is preliminary data.</text>
</comment>
<dbReference type="Pfam" id="PF00062">
    <property type="entry name" value="Lys"/>
    <property type="match status" value="1"/>
</dbReference>
<dbReference type="GO" id="GO:0003796">
    <property type="term" value="F:lysozyme activity"/>
    <property type="evidence" value="ECO:0007669"/>
    <property type="project" value="TreeGrafter"/>
</dbReference>
<sequence>MKVILLLGLCLHLIYVSEGKIFRRCEIVKIANEQLDGYAGASAADWTCLMEHESDYNSALIQDNQAQSRDYGIFQINSKYWCDDGRIDTANRCNIKCWSKYNGKSLSHINA</sequence>
<dbReference type="InterPro" id="IPR001916">
    <property type="entry name" value="Glyco_hydro_22"/>
</dbReference>
<dbReference type="Proteomes" id="UP001181693">
    <property type="component" value="Unassembled WGS sequence"/>
</dbReference>
<dbReference type="PROSITE" id="PS51348">
    <property type="entry name" value="GLYCOSYL_HYDROL_F22_2"/>
    <property type="match status" value="1"/>
</dbReference>
<dbReference type="Gene3D" id="1.10.530.10">
    <property type="match status" value="1"/>
</dbReference>
<evidence type="ECO:0008006" key="5">
    <source>
        <dbReference type="Google" id="ProtNLM"/>
    </source>
</evidence>
<evidence type="ECO:0000313" key="4">
    <source>
        <dbReference type="Proteomes" id="UP001181693"/>
    </source>
</evidence>
<name>A0AAV3ASF0_PYXAD</name>
<dbReference type="PANTHER" id="PTHR11407:SF69">
    <property type="entry name" value="LYSOZYME C, MILK ISOZYME"/>
    <property type="match status" value="1"/>
</dbReference>
<dbReference type="PRINTS" id="PR00135">
    <property type="entry name" value="LYZLACT"/>
</dbReference>
<gene>
    <name evidence="3" type="ORF">GDO54_009972</name>
</gene>
<feature type="signal peptide" evidence="2">
    <location>
        <begin position="1"/>
        <end position="19"/>
    </location>
</feature>
<proteinExistence type="inferred from homology"/>
<protein>
    <recommendedName>
        <fullName evidence="5">Lysozyme</fullName>
    </recommendedName>
</protein>
<evidence type="ECO:0000313" key="3">
    <source>
        <dbReference type="EMBL" id="DBA25597.1"/>
    </source>
</evidence>
<organism evidence="3 4">
    <name type="scientific">Pyxicephalus adspersus</name>
    <name type="common">African bullfrog</name>
    <dbReference type="NCBI Taxonomy" id="30357"/>
    <lineage>
        <taxon>Eukaryota</taxon>
        <taxon>Metazoa</taxon>
        <taxon>Chordata</taxon>
        <taxon>Craniata</taxon>
        <taxon>Vertebrata</taxon>
        <taxon>Euteleostomi</taxon>
        <taxon>Amphibia</taxon>
        <taxon>Batrachia</taxon>
        <taxon>Anura</taxon>
        <taxon>Neobatrachia</taxon>
        <taxon>Ranoidea</taxon>
        <taxon>Pyxicephalidae</taxon>
        <taxon>Pyxicephalinae</taxon>
        <taxon>Pyxicephalus</taxon>
    </lineage>
</organism>
<reference evidence="3" key="1">
    <citation type="thesis" date="2020" institute="ProQuest LLC" country="789 East Eisenhower Parkway, Ann Arbor, MI, USA">
        <title>Comparative Genomics and Chromosome Evolution.</title>
        <authorList>
            <person name="Mudd A.B."/>
        </authorList>
    </citation>
    <scope>NUCLEOTIDE SEQUENCE</scope>
    <source>
        <strain evidence="3">1538</strain>
        <tissue evidence="3">Blood</tissue>
    </source>
</reference>
<dbReference type="PANTHER" id="PTHR11407">
    <property type="entry name" value="LYSOZYME C"/>
    <property type="match status" value="1"/>
</dbReference>
<evidence type="ECO:0000256" key="1">
    <source>
        <dbReference type="RuleBase" id="RU004440"/>
    </source>
</evidence>
<accession>A0AAV3ASF0</accession>
<dbReference type="EMBL" id="DYDO01000004">
    <property type="protein sequence ID" value="DBA25597.1"/>
    <property type="molecule type" value="Genomic_DNA"/>
</dbReference>
<dbReference type="InterPro" id="IPR023346">
    <property type="entry name" value="Lysozyme-like_dom_sf"/>
</dbReference>
<dbReference type="AlphaFoldDB" id="A0AAV3ASF0"/>
<evidence type="ECO:0000256" key="2">
    <source>
        <dbReference type="SAM" id="SignalP"/>
    </source>
</evidence>
<dbReference type="SMART" id="SM00263">
    <property type="entry name" value="LYZ1"/>
    <property type="match status" value="1"/>
</dbReference>
<feature type="chain" id="PRO_5044022252" description="Lysozyme" evidence="2">
    <location>
        <begin position="20"/>
        <end position="111"/>
    </location>
</feature>
<keyword evidence="2" id="KW-0732">Signal</keyword>
<keyword evidence="4" id="KW-1185">Reference proteome</keyword>
<comment type="similarity">
    <text evidence="1">Belongs to the glycosyl hydrolase 22 family.</text>
</comment>